<organism evidence="2 3">
    <name type="scientific">Pyrrhoderma noxium</name>
    <dbReference type="NCBI Taxonomy" id="2282107"/>
    <lineage>
        <taxon>Eukaryota</taxon>
        <taxon>Fungi</taxon>
        <taxon>Dikarya</taxon>
        <taxon>Basidiomycota</taxon>
        <taxon>Agaricomycotina</taxon>
        <taxon>Agaricomycetes</taxon>
        <taxon>Hymenochaetales</taxon>
        <taxon>Hymenochaetaceae</taxon>
        <taxon>Pyrrhoderma</taxon>
    </lineage>
</organism>
<keyword evidence="1" id="KW-0812">Transmembrane</keyword>
<dbReference type="InParanoid" id="A0A286UEZ3"/>
<proteinExistence type="predicted"/>
<evidence type="ECO:0000313" key="3">
    <source>
        <dbReference type="Proteomes" id="UP000217199"/>
    </source>
</evidence>
<dbReference type="EMBL" id="NBII01000006">
    <property type="protein sequence ID" value="PAV18173.1"/>
    <property type="molecule type" value="Genomic_DNA"/>
</dbReference>
<evidence type="ECO:0000313" key="2">
    <source>
        <dbReference type="EMBL" id="PAV18173.1"/>
    </source>
</evidence>
<dbReference type="Proteomes" id="UP000217199">
    <property type="component" value="Unassembled WGS sequence"/>
</dbReference>
<gene>
    <name evidence="2" type="ORF">PNOK_0665900</name>
</gene>
<reference evidence="2 3" key="1">
    <citation type="journal article" date="2017" name="Mol. Ecol.">
        <title>Comparative and population genomic landscape of Phellinus noxius: A hypervariable fungus causing root rot in trees.</title>
        <authorList>
            <person name="Chung C.L."/>
            <person name="Lee T.J."/>
            <person name="Akiba M."/>
            <person name="Lee H.H."/>
            <person name="Kuo T.H."/>
            <person name="Liu D."/>
            <person name="Ke H.M."/>
            <person name="Yokoi T."/>
            <person name="Roa M.B."/>
            <person name="Lu M.J."/>
            <person name="Chang Y.Y."/>
            <person name="Ann P.J."/>
            <person name="Tsai J.N."/>
            <person name="Chen C.Y."/>
            <person name="Tzean S.S."/>
            <person name="Ota Y."/>
            <person name="Hattori T."/>
            <person name="Sahashi N."/>
            <person name="Liou R.F."/>
            <person name="Kikuchi T."/>
            <person name="Tsai I.J."/>
        </authorList>
    </citation>
    <scope>NUCLEOTIDE SEQUENCE [LARGE SCALE GENOMIC DNA]</scope>
    <source>
        <strain evidence="2 3">FFPRI411160</strain>
    </source>
</reference>
<dbReference type="AlphaFoldDB" id="A0A286UEZ3"/>
<name>A0A286UEZ3_9AGAM</name>
<keyword evidence="1" id="KW-0472">Membrane</keyword>
<comment type="caution">
    <text evidence="2">The sequence shown here is derived from an EMBL/GenBank/DDBJ whole genome shotgun (WGS) entry which is preliminary data.</text>
</comment>
<sequence>MEMKRRRDVKANQPISHPTMYTNNSVNPGLDYFHSRSRAENNTHVDTSSTFIVDFSRKSLMILVLVLIISLTFLRRYYICPRGHGLYLSFQSHITSSLCYLSTNWGWKEYTNGMIDWQVI</sequence>
<evidence type="ECO:0000256" key="1">
    <source>
        <dbReference type="SAM" id="Phobius"/>
    </source>
</evidence>
<feature type="transmembrane region" description="Helical" evidence="1">
    <location>
        <begin position="60"/>
        <end position="78"/>
    </location>
</feature>
<keyword evidence="1" id="KW-1133">Transmembrane helix</keyword>
<protein>
    <submittedName>
        <fullName evidence="2">Uncharacterized protein</fullName>
    </submittedName>
</protein>
<keyword evidence="3" id="KW-1185">Reference proteome</keyword>
<accession>A0A286UEZ3</accession>